<organism evidence="2 3">
    <name type="scientific">Rangifer tarandus platyrhynchus</name>
    <name type="common">Svalbard reindeer</name>
    <dbReference type="NCBI Taxonomy" id="3082113"/>
    <lineage>
        <taxon>Eukaryota</taxon>
        <taxon>Metazoa</taxon>
        <taxon>Chordata</taxon>
        <taxon>Craniata</taxon>
        <taxon>Vertebrata</taxon>
        <taxon>Euteleostomi</taxon>
        <taxon>Mammalia</taxon>
        <taxon>Eutheria</taxon>
        <taxon>Laurasiatheria</taxon>
        <taxon>Artiodactyla</taxon>
        <taxon>Ruminantia</taxon>
        <taxon>Pecora</taxon>
        <taxon>Cervidae</taxon>
        <taxon>Odocoileinae</taxon>
        <taxon>Rangifer</taxon>
    </lineage>
</organism>
<protein>
    <submittedName>
        <fullName evidence="2">Uncharacterized protein</fullName>
    </submittedName>
</protein>
<reference evidence="2" key="1">
    <citation type="submission" date="2023-04" db="EMBL/GenBank/DDBJ databases">
        <authorList>
            <consortium name="ELIXIR-Norway"/>
        </authorList>
    </citation>
    <scope>NUCLEOTIDE SEQUENCE [LARGE SCALE GENOMIC DNA]</scope>
</reference>
<evidence type="ECO:0000256" key="1">
    <source>
        <dbReference type="SAM" id="MobiDB-lite"/>
    </source>
</evidence>
<sequence>MPTREQSPNNQRWAPQGVLKSGDFEEEKHILSPDASAIRTFLPRSSCPVPPRFLRSLVSWLWVVERARGEGTPHTQSGLHCPFRHQLMPQAGSPGNGHELAGGSESKAAGRNRRRGQLWFSGFWLG</sequence>
<dbReference type="EMBL" id="OX459963">
    <property type="protein sequence ID" value="CAI9167649.1"/>
    <property type="molecule type" value="Genomic_DNA"/>
</dbReference>
<gene>
    <name evidence="2" type="ORF">MRATA1EN1_LOCUS16611</name>
</gene>
<name>A0ABN8Z1N1_RANTA</name>
<evidence type="ECO:0000313" key="3">
    <source>
        <dbReference type="Proteomes" id="UP001176941"/>
    </source>
</evidence>
<feature type="region of interest" description="Disordered" evidence="1">
    <location>
        <begin position="71"/>
        <end position="112"/>
    </location>
</feature>
<dbReference type="Proteomes" id="UP001176941">
    <property type="component" value="Chromosome 27"/>
</dbReference>
<evidence type="ECO:0000313" key="2">
    <source>
        <dbReference type="EMBL" id="CAI9167649.1"/>
    </source>
</evidence>
<keyword evidence="3" id="KW-1185">Reference proteome</keyword>
<proteinExistence type="predicted"/>
<accession>A0ABN8Z1N1</accession>